<gene>
    <name evidence="1" type="ORF">KL86DES1_20222</name>
</gene>
<name>A0A212L2N9_9BACT</name>
<accession>A0A212L2N9</accession>
<proteinExistence type="predicted"/>
<sequence length="49" mass="4481">MTACGLAALGGALGRLEGVDLGAGASLGLDMGGKIAATANPLFGGHGVA</sequence>
<reference evidence="1" key="1">
    <citation type="submission" date="2016-08" db="EMBL/GenBank/DDBJ databases">
        <authorList>
            <person name="Seilhamer J.J."/>
        </authorList>
    </citation>
    <scope>NUCLEOTIDE SEQUENCE</scope>
    <source>
        <strain evidence="1">86-1</strain>
    </source>
</reference>
<dbReference type="AlphaFoldDB" id="A0A212L2N9"/>
<dbReference type="EMBL" id="FMJC01000002">
    <property type="protein sequence ID" value="SCM71822.1"/>
    <property type="molecule type" value="Genomic_DNA"/>
</dbReference>
<evidence type="ECO:0000313" key="1">
    <source>
        <dbReference type="EMBL" id="SCM71822.1"/>
    </source>
</evidence>
<organism evidence="1">
    <name type="scientific">uncultured Desulfovibrio sp</name>
    <dbReference type="NCBI Taxonomy" id="167968"/>
    <lineage>
        <taxon>Bacteria</taxon>
        <taxon>Pseudomonadati</taxon>
        <taxon>Thermodesulfobacteriota</taxon>
        <taxon>Desulfovibrionia</taxon>
        <taxon>Desulfovibrionales</taxon>
        <taxon>Desulfovibrionaceae</taxon>
        <taxon>Desulfovibrio</taxon>
        <taxon>environmental samples</taxon>
    </lineage>
</organism>
<protein>
    <submittedName>
        <fullName evidence="1">Uncharacterized protein</fullName>
    </submittedName>
</protein>